<dbReference type="InterPro" id="IPR014756">
    <property type="entry name" value="Ig_E-set"/>
</dbReference>
<reference evidence="3" key="1">
    <citation type="journal article" date="2011" name="Environ. Microbiol.">
        <title>Genomic insights into the metabolic potential of the polycyclic aromatic hydrocarbon degrading sulfate-reducing Deltaproteobacterium N47.</title>
        <authorList>
            <person name="Bergmann F."/>
            <person name="Selesi D."/>
            <person name="Weinmaier T."/>
            <person name="Tischler P."/>
            <person name="Rattei T."/>
            <person name="Meckenstock R.U."/>
        </authorList>
    </citation>
    <scope>NUCLEOTIDE SEQUENCE</scope>
</reference>
<dbReference type="CAZy" id="CBM48">
    <property type="family name" value="Carbohydrate-Binding Module Family 48"/>
</dbReference>
<name>E1Y9U0_9BACT</name>
<accession>E1Y9U0</accession>
<comment type="similarity">
    <text evidence="1">Belongs to the 5'-AMP-activated protein kinase beta subunit family.</text>
</comment>
<dbReference type="PANTHER" id="PTHR10343:SF84">
    <property type="entry name" value="5'-AMP-ACTIVATED PROTEIN KINASE SUBUNIT BETA-1"/>
    <property type="match status" value="1"/>
</dbReference>
<dbReference type="CDD" id="cd02859">
    <property type="entry name" value="E_set_AMPKbeta_like_N"/>
    <property type="match status" value="1"/>
</dbReference>
<dbReference type="AlphaFoldDB" id="E1Y9U0"/>
<evidence type="ECO:0000256" key="1">
    <source>
        <dbReference type="ARBA" id="ARBA00010926"/>
    </source>
</evidence>
<dbReference type="InterPro" id="IPR050827">
    <property type="entry name" value="CRP1_MDG1_kinase"/>
</dbReference>
<dbReference type="Pfam" id="PF16561">
    <property type="entry name" value="AMPK1_CBM"/>
    <property type="match status" value="1"/>
</dbReference>
<dbReference type="InterPro" id="IPR032640">
    <property type="entry name" value="AMPK1_CBM"/>
</dbReference>
<sequence>MAKEKIKSTPGKRKVTFIIEIQKAEKVSLIGDFNKWNEKTHTMKKENNDVWKKSIFLDPGRYEYKFQVDGQWQTDPNNDQLCQNNFGTYNNYIVVK</sequence>
<dbReference type="PANTHER" id="PTHR10343">
    <property type="entry name" value="5'-AMP-ACTIVATED PROTEIN KINASE , BETA SUBUNIT"/>
    <property type="match status" value="1"/>
</dbReference>
<evidence type="ECO:0000259" key="2">
    <source>
        <dbReference type="Pfam" id="PF16561"/>
    </source>
</evidence>
<feature type="domain" description="AMP-activated protein kinase glycogen-binding" evidence="2">
    <location>
        <begin position="22"/>
        <end position="96"/>
    </location>
</feature>
<protein>
    <recommendedName>
        <fullName evidence="2">AMP-activated protein kinase glycogen-binding domain-containing protein</fullName>
    </recommendedName>
</protein>
<gene>
    <name evidence="3" type="ORF">N47_H21560</name>
</gene>
<dbReference type="SUPFAM" id="SSF81296">
    <property type="entry name" value="E set domains"/>
    <property type="match status" value="1"/>
</dbReference>
<dbReference type="EMBL" id="FR695866">
    <property type="protein sequence ID" value="CBX27334.1"/>
    <property type="molecule type" value="Genomic_DNA"/>
</dbReference>
<evidence type="ECO:0000313" key="3">
    <source>
        <dbReference type="EMBL" id="CBX27334.1"/>
    </source>
</evidence>
<organism evidence="3">
    <name type="scientific">uncultured Desulfobacterium sp</name>
    <dbReference type="NCBI Taxonomy" id="201089"/>
    <lineage>
        <taxon>Bacteria</taxon>
        <taxon>Pseudomonadati</taxon>
        <taxon>Thermodesulfobacteriota</taxon>
        <taxon>Desulfobacteria</taxon>
        <taxon>Desulfobacterales</taxon>
        <taxon>Desulfobacteriaceae</taxon>
        <taxon>Desulfobacterium</taxon>
        <taxon>environmental samples</taxon>
    </lineage>
</organism>
<dbReference type="Gene3D" id="2.60.40.10">
    <property type="entry name" value="Immunoglobulins"/>
    <property type="match status" value="1"/>
</dbReference>
<dbReference type="InterPro" id="IPR013783">
    <property type="entry name" value="Ig-like_fold"/>
</dbReference>
<proteinExistence type="inferred from homology"/>